<reference evidence="2 3" key="1">
    <citation type="journal article" date="2014" name="Genome Announc.">
        <title>Trypanosoma cruzi Clone Dm28c Draft Genome Sequence.</title>
        <authorList>
            <person name="Grisard E.C."/>
            <person name="Teixeira S.M."/>
            <person name="de Almeida L.G."/>
            <person name="Stoco P.H."/>
            <person name="Gerber A.L."/>
            <person name="Talavera-Lopez C."/>
            <person name="Lima O.C."/>
            <person name="Andersson B."/>
            <person name="de Vasconcelos A.T."/>
        </authorList>
    </citation>
    <scope>NUCLEOTIDE SEQUENCE [LARGE SCALE GENOMIC DNA]</scope>
    <source>
        <strain evidence="2 3">Dm28c</strain>
    </source>
</reference>
<accession>V5B408</accession>
<evidence type="ECO:0000313" key="2">
    <source>
        <dbReference type="EMBL" id="ESS60697.1"/>
    </source>
</evidence>
<dbReference type="Proteomes" id="UP000017861">
    <property type="component" value="Unassembled WGS sequence"/>
</dbReference>
<gene>
    <name evidence="2" type="ORF">TCDM_11763</name>
</gene>
<comment type="caution">
    <text evidence="2">The sequence shown here is derived from an EMBL/GenBank/DDBJ whole genome shotgun (WGS) entry which is preliminary data.</text>
</comment>
<name>V5B408_TRYCR</name>
<dbReference type="VEuPathDB" id="TriTrypDB:TCDM_11763"/>
<feature type="compositionally biased region" description="Polar residues" evidence="1">
    <location>
        <begin position="12"/>
        <end position="29"/>
    </location>
</feature>
<feature type="region of interest" description="Disordered" evidence="1">
    <location>
        <begin position="104"/>
        <end position="128"/>
    </location>
</feature>
<sequence>MGSHSPDASRPKLQQTMAAPTRISASMASRNAVEPLERVRQRQLESIAAEEKAYRVALGLFASLASRYYRHLLTPQAALEYLHRQEHRGTPATTRKPCLAHTAVRENRRKQQQHHTASMDGPRCVSGGPLLLLPSS</sequence>
<evidence type="ECO:0000256" key="1">
    <source>
        <dbReference type="SAM" id="MobiDB-lite"/>
    </source>
</evidence>
<proteinExistence type="predicted"/>
<evidence type="ECO:0000313" key="3">
    <source>
        <dbReference type="Proteomes" id="UP000017861"/>
    </source>
</evidence>
<dbReference type="AlphaFoldDB" id="V5B408"/>
<protein>
    <submittedName>
        <fullName evidence="2">Uncharacterized protein</fullName>
    </submittedName>
</protein>
<feature type="region of interest" description="Disordered" evidence="1">
    <location>
        <begin position="1"/>
        <end position="36"/>
    </location>
</feature>
<organism evidence="2 3">
    <name type="scientific">Trypanosoma cruzi Dm28c</name>
    <dbReference type="NCBI Taxonomy" id="1416333"/>
    <lineage>
        <taxon>Eukaryota</taxon>
        <taxon>Discoba</taxon>
        <taxon>Euglenozoa</taxon>
        <taxon>Kinetoplastea</taxon>
        <taxon>Metakinetoplastina</taxon>
        <taxon>Trypanosomatida</taxon>
        <taxon>Trypanosomatidae</taxon>
        <taxon>Trypanosoma</taxon>
        <taxon>Schizotrypanum</taxon>
    </lineage>
</organism>
<dbReference type="EMBL" id="AYLP01000416">
    <property type="protein sequence ID" value="ESS60697.1"/>
    <property type="molecule type" value="Genomic_DNA"/>
</dbReference>